<feature type="domain" description="Glutamyl/glutaminyl-tRNA synthetase class Ib catalytic" evidence="11">
    <location>
        <begin position="27"/>
        <end position="338"/>
    </location>
</feature>
<feature type="binding site" evidence="8">
    <location>
        <begin position="270"/>
        <end position="272"/>
    </location>
    <ligand>
        <name>ATP</name>
        <dbReference type="ChEBI" id="CHEBI:30616"/>
    </ligand>
</feature>
<comment type="subcellular location">
    <subcellularLocation>
        <location evidence="8">Cytoplasm</location>
    </subcellularLocation>
</comment>
<evidence type="ECO:0000259" key="13">
    <source>
        <dbReference type="Pfam" id="PF20974"/>
    </source>
</evidence>
<organism evidence="14 15">
    <name type="scientific">Galbibacter orientalis DSM 19592</name>
    <dbReference type="NCBI Taxonomy" id="926559"/>
    <lineage>
        <taxon>Bacteria</taxon>
        <taxon>Pseudomonadati</taxon>
        <taxon>Bacteroidota</taxon>
        <taxon>Flavobacteriia</taxon>
        <taxon>Flavobacteriales</taxon>
        <taxon>Flavobacteriaceae</taxon>
        <taxon>Galbibacter</taxon>
    </lineage>
</organism>
<dbReference type="SUPFAM" id="SSF52374">
    <property type="entry name" value="Nucleotidylyl transferase"/>
    <property type="match status" value="1"/>
</dbReference>
<dbReference type="STRING" id="926559.JoomaDRAFT_1325"/>
<feature type="compositionally biased region" description="Polar residues" evidence="10">
    <location>
        <begin position="134"/>
        <end position="146"/>
    </location>
</feature>
<evidence type="ECO:0000313" key="15">
    <source>
        <dbReference type="Proteomes" id="UP000004690"/>
    </source>
</evidence>
<keyword evidence="6 8" id="KW-0648">Protein biosynthesis</keyword>
<comment type="caution">
    <text evidence="8">Lacks conserved residue(s) required for the propagation of feature annotation.</text>
</comment>
<keyword evidence="5 8" id="KW-0067">ATP-binding</keyword>
<evidence type="ECO:0000256" key="5">
    <source>
        <dbReference type="ARBA" id="ARBA00022840"/>
    </source>
</evidence>
<evidence type="ECO:0000256" key="2">
    <source>
        <dbReference type="ARBA" id="ARBA00022490"/>
    </source>
</evidence>
<evidence type="ECO:0000259" key="11">
    <source>
        <dbReference type="Pfam" id="PF00749"/>
    </source>
</evidence>
<feature type="binding site" evidence="8">
    <location>
        <position position="211"/>
    </location>
    <ligand>
        <name>L-glutamine</name>
        <dbReference type="ChEBI" id="CHEBI:58359"/>
    </ligand>
</feature>
<comment type="subunit">
    <text evidence="8">Monomer.</text>
</comment>
<dbReference type="AlphaFoldDB" id="I3C3Z8"/>
<dbReference type="InterPro" id="IPR001412">
    <property type="entry name" value="aa-tRNA-synth_I_CS"/>
</dbReference>
<feature type="domain" description="Glutamyl/glutaminyl-tRNA synthetase class Ib anti-codon binding" evidence="12">
    <location>
        <begin position="341"/>
        <end position="441"/>
    </location>
</feature>
<proteinExistence type="inferred from homology"/>
<evidence type="ECO:0000256" key="3">
    <source>
        <dbReference type="ARBA" id="ARBA00022598"/>
    </source>
</evidence>
<evidence type="ECO:0000256" key="6">
    <source>
        <dbReference type="ARBA" id="ARBA00022917"/>
    </source>
</evidence>
<sequence length="560" mass="65492">MAEEEKSLNFIEHIIEDDLKEGFDKEKLRFRFPPEPNGYLHIGHASSICLNFGLGEKYDAPVNLRFDDTNPAKEEQEYVDAIKRDVEWLGYKWSEVRYASDYFQQLFDWAVEFIKNGKAYVDSQTSEEIAAQKGTPTTPGTDSPYRNRSVEENLDLFQRMKNGEFESGTHVLRAKIDMSSSNMLMRDPIMYRILHKAHHRTNTDWCIYPMYDWTHGESDYIEQVSHSFCTLEFAMHRELYNWFLEQVSNPNQVQPKQREFARRNLSHTIVSKRKLLRLVEEGIVNGWDDPRMPTISGLRRRGYTPESIKNFVKTIGIAKRENLIDVSLLEFHAREDLNKKAPRIMAVLDPLKVVITNYPENTDEYVDSENNPEDEVLTYRKVPFSREIYIEKEDFREEANRKFFRLKLGGEVRLKNAYIIKAEKAIKDEDGNIIEVHCTYDPLSKSGSGTEESKRKVKGTLHWVSIKDAKEVEVREYDRLFTEAEPDRHEGKDFLEFVNPDSLRVIKGYVEPSVEEAKIGDHFQFQRIGYFNVDPDSTNEKLVFNKTVGLRDSWAKIDKS</sequence>
<dbReference type="InterPro" id="IPR011035">
    <property type="entry name" value="Ribosomal_bL25/Gln-tRNA_synth"/>
</dbReference>
<feature type="short sequence motif" description="'HIGH' region" evidence="8">
    <location>
        <begin position="34"/>
        <end position="44"/>
    </location>
</feature>
<dbReference type="InterPro" id="IPR004514">
    <property type="entry name" value="Gln-tRNA-synth"/>
</dbReference>
<dbReference type="InterPro" id="IPR020056">
    <property type="entry name" value="Rbsml_bL25/Gln-tRNA_synth_N"/>
</dbReference>
<evidence type="ECO:0000256" key="4">
    <source>
        <dbReference type="ARBA" id="ARBA00022741"/>
    </source>
</evidence>
<dbReference type="Gene3D" id="3.40.50.620">
    <property type="entry name" value="HUPs"/>
    <property type="match status" value="1"/>
</dbReference>
<keyword evidence="2 8" id="KW-0963">Cytoplasm</keyword>
<dbReference type="GO" id="GO:0006425">
    <property type="term" value="P:glutaminyl-tRNA aminoacylation"/>
    <property type="evidence" value="ECO:0007669"/>
    <property type="project" value="UniProtKB-UniRule"/>
</dbReference>
<evidence type="ECO:0000256" key="8">
    <source>
        <dbReference type="HAMAP-Rule" id="MF_00126"/>
    </source>
</evidence>
<protein>
    <recommendedName>
        <fullName evidence="8">Glutamine--tRNA ligase</fullName>
        <ecNumber evidence="8">6.1.1.18</ecNumber>
    </recommendedName>
    <alternativeName>
        <fullName evidence="8">Glutaminyl-tRNA synthetase</fullName>
        <shortName evidence="8">GlnRS</shortName>
    </alternativeName>
</protein>
<dbReference type="SUPFAM" id="SSF50715">
    <property type="entry name" value="Ribosomal protein L25-like"/>
    <property type="match status" value="1"/>
</dbReference>
<dbReference type="InterPro" id="IPR014729">
    <property type="entry name" value="Rossmann-like_a/b/a_fold"/>
</dbReference>
<dbReference type="FunFam" id="2.40.240.10:FF:000001">
    <property type="entry name" value="Glutamine--tRNA ligase"/>
    <property type="match status" value="1"/>
</dbReference>
<feature type="domain" description="tRNA synthetases class I (E and Q) anti-codon binding" evidence="13">
    <location>
        <begin position="460"/>
        <end position="534"/>
    </location>
</feature>
<dbReference type="InterPro" id="IPR020059">
    <property type="entry name" value="Glu/Gln-tRNA-synth_Ib_codon-bd"/>
</dbReference>
<dbReference type="EC" id="6.1.1.18" evidence="8"/>
<dbReference type="FunFam" id="3.40.50.620:FF:000037">
    <property type="entry name" value="Glutamine--tRNA ligase cytoplasmic"/>
    <property type="match status" value="1"/>
</dbReference>
<dbReference type="HAMAP" id="MF_00126">
    <property type="entry name" value="Gln_tRNA_synth"/>
    <property type="match status" value="1"/>
</dbReference>
<comment type="similarity">
    <text evidence="1 8 9">Belongs to the class-I aminoacyl-tRNA synthetase family.</text>
</comment>
<reference evidence="14 15" key="1">
    <citation type="submission" date="2012-02" db="EMBL/GenBank/DDBJ databases">
        <title>Improved High-Quality Draft genome of Joostella marina DSM 19592.</title>
        <authorList>
            <consortium name="US DOE Joint Genome Institute (JGI-PGF)"/>
            <person name="Lucas S."/>
            <person name="Copeland A."/>
            <person name="Lapidus A."/>
            <person name="Bruce D."/>
            <person name="Goodwin L."/>
            <person name="Pitluck S."/>
            <person name="Peters L."/>
            <person name="Chertkov O."/>
            <person name="Ovchinnikova G."/>
            <person name="Kyrpides N."/>
            <person name="Mavromatis K."/>
            <person name="Detter J.C."/>
            <person name="Han C."/>
            <person name="Land M."/>
            <person name="Hauser L."/>
            <person name="Markowitz V."/>
            <person name="Cheng J.-F."/>
            <person name="Hugenholtz P."/>
            <person name="Woyke T."/>
            <person name="Wu D."/>
            <person name="Tindall B."/>
            <person name="Brambilla E."/>
            <person name="Klenk H.-P."/>
            <person name="Eisen J.A."/>
        </authorList>
    </citation>
    <scope>NUCLEOTIDE SEQUENCE [LARGE SCALE GENOMIC DNA]</scope>
    <source>
        <strain evidence="14 15">DSM 19592</strain>
    </source>
</reference>
<feature type="binding site" evidence="8">
    <location>
        <position position="230"/>
    </location>
    <ligand>
        <name>ATP</name>
        <dbReference type="ChEBI" id="CHEBI:30616"/>
    </ligand>
</feature>
<dbReference type="GO" id="GO:0006424">
    <property type="term" value="P:glutamyl-tRNA aminoacylation"/>
    <property type="evidence" value="ECO:0007669"/>
    <property type="project" value="UniProtKB-UniRule"/>
</dbReference>
<dbReference type="GO" id="GO:0004819">
    <property type="term" value="F:glutamine-tRNA ligase activity"/>
    <property type="evidence" value="ECO:0007669"/>
    <property type="project" value="UniProtKB-UniRule"/>
</dbReference>
<evidence type="ECO:0000256" key="1">
    <source>
        <dbReference type="ARBA" id="ARBA00005594"/>
    </source>
</evidence>
<dbReference type="Gene3D" id="2.40.240.10">
    <property type="entry name" value="Ribosomal Protein L25, Chain P"/>
    <property type="match status" value="2"/>
</dbReference>
<gene>
    <name evidence="8" type="primary">glnS</name>
    <name evidence="14" type="ORF">JoomaDRAFT_1325</name>
</gene>
<dbReference type="OrthoDB" id="9801560at2"/>
<dbReference type="Pfam" id="PF00749">
    <property type="entry name" value="tRNA-synt_1c"/>
    <property type="match status" value="1"/>
</dbReference>
<dbReference type="Proteomes" id="UP000004690">
    <property type="component" value="Unassembled WGS sequence"/>
</dbReference>
<dbReference type="NCBIfam" id="NF011291">
    <property type="entry name" value="PRK14703.1"/>
    <property type="match status" value="1"/>
</dbReference>
<dbReference type="GO" id="GO:0005829">
    <property type="term" value="C:cytosol"/>
    <property type="evidence" value="ECO:0007669"/>
    <property type="project" value="TreeGrafter"/>
</dbReference>
<keyword evidence="15" id="KW-1185">Reference proteome</keyword>
<dbReference type="HOGENOM" id="CLU_001882_2_3_10"/>
<evidence type="ECO:0000256" key="9">
    <source>
        <dbReference type="RuleBase" id="RU363037"/>
    </source>
</evidence>
<keyword evidence="7 8" id="KW-0030">Aminoacyl-tRNA synthetase</keyword>
<dbReference type="EMBL" id="JH651379">
    <property type="protein sequence ID" value="EIJ38341.1"/>
    <property type="molecule type" value="Genomic_DNA"/>
</dbReference>
<evidence type="ECO:0000256" key="10">
    <source>
        <dbReference type="SAM" id="MobiDB-lite"/>
    </source>
</evidence>
<dbReference type="InterPro" id="IPR020058">
    <property type="entry name" value="Glu/Gln-tRNA-synth_Ib_cat-dom"/>
</dbReference>
<accession>I3C3Z8</accession>
<evidence type="ECO:0000259" key="12">
    <source>
        <dbReference type="Pfam" id="PF03950"/>
    </source>
</evidence>
<feature type="region of interest" description="Disordered" evidence="10">
    <location>
        <begin position="128"/>
        <end position="147"/>
    </location>
</feature>
<feature type="binding site" evidence="8">
    <location>
        <begin position="35"/>
        <end position="37"/>
    </location>
    <ligand>
        <name>ATP</name>
        <dbReference type="ChEBI" id="CHEBI:30616"/>
    </ligand>
</feature>
<dbReference type="InterPro" id="IPR022861">
    <property type="entry name" value="Gln_tRNA_ligase_bac"/>
</dbReference>
<evidence type="ECO:0000256" key="7">
    <source>
        <dbReference type="ARBA" id="ARBA00023146"/>
    </source>
</evidence>
<evidence type="ECO:0000313" key="14">
    <source>
        <dbReference type="EMBL" id="EIJ38341.1"/>
    </source>
</evidence>
<dbReference type="GO" id="GO:0005524">
    <property type="term" value="F:ATP binding"/>
    <property type="evidence" value="ECO:0007669"/>
    <property type="project" value="UniProtKB-UniRule"/>
</dbReference>
<dbReference type="InterPro" id="IPR049437">
    <property type="entry name" value="tRNA-synt_1c_C2"/>
</dbReference>
<keyword evidence="4 8" id="KW-0547">Nucleotide-binding</keyword>
<comment type="catalytic activity">
    <reaction evidence="8">
        <text>tRNA(Gln) + L-glutamine + ATP = L-glutaminyl-tRNA(Gln) + AMP + diphosphate</text>
        <dbReference type="Rhea" id="RHEA:20121"/>
        <dbReference type="Rhea" id="RHEA-COMP:9662"/>
        <dbReference type="Rhea" id="RHEA-COMP:9681"/>
        <dbReference type="ChEBI" id="CHEBI:30616"/>
        <dbReference type="ChEBI" id="CHEBI:33019"/>
        <dbReference type="ChEBI" id="CHEBI:58359"/>
        <dbReference type="ChEBI" id="CHEBI:78442"/>
        <dbReference type="ChEBI" id="CHEBI:78521"/>
        <dbReference type="ChEBI" id="CHEBI:456215"/>
        <dbReference type="EC" id="6.1.1.18"/>
    </reaction>
</comment>
<keyword evidence="3 8" id="KW-0436">Ligase</keyword>
<dbReference type="Pfam" id="PF03950">
    <property type="entry name" value="tRNA-synt_1c_C"/>
    <property type="match status" value="1"/>
</dbReference>
<dbReference type="RefSeq" id="WP_008611508.1">
    <property type="nucleotide sequence ID" value="NZ_JH651379.1"/>
</dbReference>
<dbReference type="Pfam" id="PF20974">
    <property type="entry name" value="tRNA-synt_1c_C2"/>
    <property type="match status" value="1"/>
</dbReference>
<dbReference type="InterPro" id="IPR050132">
    <property type="entry name" value="Gln/Glu-tRNA_Ligase"/>
</dbReference>
<dbReference type="PROSITE" id="PS00178">
    <property type="entry name" value="AA_TRNA_LIGASE_I"/>
    <property type="match status" value="1"/>
</dbReference>
<dbReference type="NCBIfam" id="TIGR00440">
    <property type="entry name" value="glnS"/>
    <property type="match status" value="1"/>
</dbReference>
<feature type="binding site" evidence="8">
    <location>
        <position position="67"/>
    </location>
    <ligand>
        <name>L-glutamine</name>
        <dbReference type="ChEBI" id="CHEBI:58359"/>
    </ligand>
</feature>
<dbReference type="PANTHER" id="PTHR43097">
    <property type="entry name" value="GLUTAMINE-TRNA LIGASE"/>
    <property type="match status" value="1"/>
</dbReference>
<dbReference type="PANTHER" id="PTHR43097:SF5">
    <property type="entry name" value="GLUTAMATE--TRNA LIGASE"/>
    <property type="match status" value="1"/>
</dbReference>
<dbReference type="eggNOG" id="COG0008">
    <property type="taxonomic scope" value="Bacteria"/>
</dbReference>
<name>I3C3Z8_9FLAO</name>